<dbReference type="AlphaFoldDB" id="A0A2H0XB61"/>
<dbReference type="Proteomes" id="UP000231252">
    <property type="component" value="Unassembled WGS sequence"/>
</dbReference>
<reference evidence="3" key="1">
    <citation type="submission" date="2017-09" db="EMBL/GenBank/DDBJ databases">
        <title>Depth-based differentiation of microbial function through sediment-hosted aquifers and enrichment of novel symbionts in the deep terrestrial subsurface.</title>
        <authorList>
            <person name="Probst A.J."/>
            <person name="Ladd B."/>
            <person name="Jarett J.K."/>
            <person name="Geller-Mcgrath D.E."/>
            <person name="Sieber C.M.K."/>
            <person name="Emerson J.B."/>
            <person name="Anantharaman K."/>
            <person name="Thomas B.C."/>
            <person name="Malmstrom R."/>
            <person name="Stieglmeier M."/>
            <person name="Klingl A."/>
            <person name="Woyke T."/>
            <person name="Ryan C.M."/>
            <person name="Banfield J.F."/>
        </authorList>
    </citation>
    <scope>NUCLEOTIDE SEQUENCE [LARGE SCALE GENOMIC DNA]</scope>
</reference>
<keyword evidence="1" id="KW-0812">Transmembrane</keyword>
<gene>
    <name evidence="2" type="ORF">COT50_04035</name>
</gene>
<comment type="caution">
    <text evidence="2">The sequence shown here is derived from an EMBL/GenBank/DDBJ whole genome shotgun (WGS) entry which is preliminary data.</text>
</comment>
<sequence>MDKSTHLYHYLFLVFGLLASLFFFLYFKNPAYQTVSALAGCVFYSAWGIIHGLLEQRLNKHVAFEYISLSVFVFALLFVSLSLI</sequence>
<keyword evidence="1" id="KW-0472">Membrane</keyword>
<proteinExistence type="predicted"/>
<dbReference type="EMBL" id="PEYU01000091">
    <property type="protein sequence ID" value="PIS22055.1"/>
    <property type="molecule type" value="Genomic_DNA"/>
</dbReference>
<evidence type="ECO:0000256" key="1">
    <source>
        <dbReference type="SAM" id="Phobius"/>
    </source>
</evidence>
<name>A0A2H0XB61_UNCKA</name>
<organism evidence="2 3">
    <name type="scientific">candidate division WWE3 bacterium CG08_land_8_20_14_0_20_41_10</name>
    <dbReference type="NCBI Taxonomy" id="1975085"/>
    <lineage>
        <taxon>Bacteria</taxon>
        <taxon>Katanobacteria</taxon>
    </lineage>
</organism>
<feature type="transmembrane region" description="Helical" evidence="1">
    <location>
        <begin position="33"/>
        <end position="54"/>
    </location>
</feature>
<protein>
    <submittedName>
        <fullName evidence="2">Uncharacterized protein</fullName>
    </submittedName>
</protein>
<evidence type="ECO:0000313" key="2">
    <source>
        <dbReference type="EMBL" id="PIS22055.1"/>
    </source>
</evidence>
<evidence type="ECO:0000313" key="3">
    <source>
        <dbReference type="Proteomes" id="UP000231252"/>
    </source>
</evidence>
<feature type="transmembrane region" description="Helical" evidence="1">
    <location>
        <begin position="7"/>
        <end position="27"/>
    </location>
</feature>
<keyword evidence="1" id="KW-1133">Transmembrane helix</keyword>
<feature type="transmembrane region" description="Helical" evidence="1">
    <location>
        <begin position="66"/>
        <end position="83"/>
    </location>
</feature>
<accession>A0A2H0XB61</accession>